<evidence type="ECO:0000313" key="2">
    <source>
        <dbReference type="EMBL" id="MDB9541114.1"/>
    </source>
</evidence>
<evidence type="ECO:0000313" key="3">
    <source>
        <dbReference type="Proteomes" id="UP001212499"/>
    </source>
</evidence>
<gene>
    <name evidence="2" type="ORF">PN457_15855</name>
</gene>
<proteinExistence type="predicted"/>
<dbReference type="Gene3D" id="3.40.50.2000">
    <property type="entry name" value="Glycogen Phosphorylase B"/>
    <property type="match status" value="1"/>
</dbReference>
<keyword evidence="3" id="KW-1185">Reference proteome</keyword>
<dbReference type="RefSeq" id="WP_271734397.1">
    <property type="nucleotide sequence ID" value="NZ_JANQDP010000191.1"/>
</dbReference>
<dbReference type="SUPFAM" id="SSF53756">
    <property type="entry name" value="UDP-Glycosyltransferase/glycogen phosphorylase"/>
    <property type="match status" value="1"/>
</dbReference>
<protein>
    <submittedName>
        <fullName evidence="2">Glycosyltransferase</fullName>
    </submittedName>
</protein>
<evidence type="ECO:0000259" key="1">
    <source>
        <dbReference type="Pfam" id="PF00534"/>
    </source>
</evidence>
<dbReference type="InterPro" id="IPR001296">
    <property type="entry name" value="Glyco_trans_1"/>
</dbReference>
<organism evidence="2 3">
    <name type="scientific">Anabaenopsis arnoldii</name>
    <dbReference type="NCBI Taxonomy" id="2152938"/>
    <lineage>
        <taxon>Bacteria</taxon>
        <taxon>Bacillati</taxon>
        <taxon>Cyanobacteriota</taxon>
        <taxon>Cyanophyceae</taxon>
        <taxon>Nostocales</taxon>
        <taxon>Nodulariaceae</taxon>
        <taxon>Anabaenopsis</taxon>
    </lineage>
</organism>
<sequence length="381" mass="44681">MKHPIIPDIDLDKISFARKYKKLLGNNTSGYLIQVLSKLNLYQQSLKTYYLLSRDPIIIYIGNIMKHTFEIAELLKDEKVYFIKNSYHTFERLDRLHNLQLEVEIFYQLYPQHSLSFICPTESELKLFTDIGIKNCYFINKNAFVDENMFYVIPDTPRVFDAVYNAQLKPYKRFELASNIENLAIITYQAHRHNHDELQKYEDGIRQLLNHATWLNTLKKFVPPCEIINYLNQCKVGLCLSAEEGPMAASIEYMLCGLPVVSTHSLGGREVFFDSDYVEVVEDSAKSISEAVKNLVNREIDPFIVRNKTIQKMKIHREKFINLVESLLRDAGYQRQFNDEFNKIFINKLRISFTFPSGLLRSLDNEIPIDYFRELVLQNNQ</sequence>
<dbReference type="Pfam" id="PF00534">
    <property type="entry name" value="Glycos_transf_1"/>
    <property type="match status" value="1"/>
</dbReference>
<feature type="domain" description="Glycosyl transferase family 1" evidence="1">
    <location>
        <begin position="219"/>
        <end position="304"/>
    </location>
</feature>
<dbReference type="EMBL" id="JAQMUH010000183">
    <property type="protein sequence ID" value="MDB9541114.1"/>
    <property type="molecule type" value="Genomic_DNA"/>
</dbReference>
<reference evidence="2 3" key="1">
    <citation type="submission" date="2023-01" db="EMBL/GenBank/DDBJ databases">
        <title>Genomes from the Australian National Cyanobacteria Reference Collection.</title>
        <authorList>
            <person name="Willis A."/>
            <person name="Lee E.M.F."/>
        </authorList>
    </citation>
    <scope>NUCLEOTIDE SEQUENCE [LARGE SCALE GENOMIC DNA]</scope>
    <source>
        <strain evidence="2 3">CS-1033</strain>
    </source>
</reference>
<name>A0ABT5AUY4_9CYAN</name>
<accession>A0ABT5AUY4</accession>
<dbReference type="Proteomes" id="UP001212499">
    <property type="component" value="Unassembled WGS sequence"/>
</dbReference>
<comment type="caution">
    <text evidence="2">The sequence shown here is derived from an EMBL/GenBank/DDBJ whole genome shotgun (WGS) entry which is preliminary data.</text>
</comment>